<dbReference type="EMBL" id="LXPE01000080">
    <property type="protein sequence ID" value="OBA25521.1"/>
    <property type="molecule type" value="Genomic_DNA"/>
</dbReference>
<evidence type="ECO:0000313" key="2">
    <source>
        <dbReference type="Proteomes" id="UP000092321"/>
    </source>
</evidence>
<dbReference type="AlphaFoldDB" id="A0A1B7T9V4"/>
<proteinExistence type="predicted"/>
<keyword evidence="2" id="KW-1185">Reference proteome</keyword>
<sequence>MDSVISILLCKMQCIINIYYKFLFYSQVSFKYKDSSYIFNNTKSLTSYNTNILILILCQTNDSINFYSYFMVVILQNPN</sequence>
<name>A0A1B7T9V4_9ASCO</name>
<protein>
    <submittedName>
        <fullName evidence="1">Uncharacterized protein</fullName>
    </submittedName>
</protein>
<comment type="caution">
    <text evidence="1">The sequence shown here is derived from an EMBL/GenBank/DDBJ whole genome shotgun (WGS) entry which is preliminary data.</text>
</comment>
<organism evidence="1 2">
    <name type="scientific">Hanseniaspora valbyensis NRRL Y-1626</name>
    <dbReference type="NCBI Taxonomy" id="766949"/>
    <lineage>
        <taxon>Eukaryota</taxon>
        <taxon>Fungi</taxon>
        <taxon>Dikarya</taxon>
        <taxon>Ascomycota</taxon>
        <taxon>Saccharomycotina</taxon>
        <taxon>Saccharomycetes</taxon>
        <taxon>Saccharomycodales</taxon>
        <taxon>Saccharomycodaceae</taxon>
        <taxon>Hanseniaspora</taxon>
    </lineage>
</organism>
<dbReference type="Proteomes" id="UP000092321">
    <property type="component" value="Unassembled WGS sequence"/>
</dbReference>
<reference evidence="2" key="1">
    <citation type="journal article" date="2016" name="Proc. Natl. Acad. Sci. U.S.A.">
        <title>Comparative genomics of biotechnologically important yeasts.</title>
        <authorList>
            <person name="Riley R."/>
            <person name="Haridas S."/>
            <person name="Wolfe K.H."/>
            <person name="Lopes M.R."/>
            <person name="Hittinger C.T."/>
            <person name="Goeker M."/>
            <person name="Salamov A.A."/>
            <person name="Wisecaver J.H."/>
            <person name="Long T.M."/>
            <person name="Calvey C.H."/>
            <person name="Aerts A.L."/>
            <person name="Barry K.W."/>
            <person name="Choi C."/>
            <person name="Clum A."/>
            <person name="Coughlan A.Y."/>
            <person name="Deshpande S."/>
            <person name="Douglass A.P."/>
            <person name="Hanson S.J."/>
            <person name="Klenk H.-P."/>
            <person name="LaButti K.M."/>
            <person name="Lapidus A."/>
            <person name="Lindquist E.A."/>
            <person name="Lipzen A.M."/>
            <person name="Meier-Kolthoff J.P."/>
            <person name="Ohm R.A."/>
            <person name="Otillar R.P."/>
            <person name="Pangilinan J.L."/>
            <person name="Peng Y."/>
            <person name="Rokas A."/>
            <person name="Rosa C.A."/>
            <person name="Scheuner C."/>
            <person name="Sibirny A.A."/>
            <person name="Slot J.C."/>
            <person name="Stielow J.B."/>
            <person name="Sun H."/>
            <person name="Kurtzman C.P."/>
            <person name="Blackwell M."/>
            <person name="Grigoriev I.V."/>
            <person name="Jeffries T.W."/>
        </authorList>
    </citation>
    <scope>NUCLEOTIDE SEQUENCE [LARGE SCALE GENOMIC DNA]</scope>
    <source>
        <strain evidence="2">NRRL Y-1626</strain>
    </source>
</reference>
<evidence type="ECO:0000313" key="1">
    <source>
        <dbReference type="EMBL" id="OBA25521.1"/>
    </source>
</evidence>
<gene>
    <name evidence="1" type="ORF">HANVADRAFT_117900</name>
</gene>
<accession>A0A1B7T9V4</accession>